<feature type="domain" description="Centrosome-associated FAM110 N-terminal" evidence="1">
    <location>
        <begin position="13"/>
        <end position="53"/>
    </location>
</feature>
<protein>
    <recommendedName>
        <fullName evidence="1">Centrosome-associated FAM110 N-terminal domain-containing protein</fullName>
    </recommendedName>
</protein>
<evidence type="ECO:0000259" key="1">
    <source>
        <dbReference type="Pfam" id="PF14161"/>
    </source>
</evidence>
<gene>
    <name evidence="2" type="ORF">ElyMa_000929300</name>
</gene>
<dbReference type="EMBL" id="BMAT01001893">
    <property type="protein sequence ID" value="GFR94853.1"/>
    <property type="molecule type" value="Genomic_DNA"/>
</dbReference>
<dbReference type="InterPro" id="IPR025739">
    <property type="entry name" value="FAM110_N"/>
</dbReference>
<organism evidence="2 3">
    <name type="scientific">Elysia marginata</name>
    <dbReference type="NCBI Taxonomy" id="1093978"/>
    <lineage>
        <taxon>Eukaryota</taxon>
        <taxon>Metazoa</taxon>
        <taxon>Spiralia</taxon>
        <taxon>Lophotrochozoa</taxon>
        <taxon>Mollusca</taxon>
        <taxon>Gastropoda</taxon>
        <taxon>Heterobranchia</taxon>
        <taxon>Euthyneura</taxon>
        <taxon>Panpulmonata</taxon>
        <taxon>Sacoglossa</taxon>
        <taxon>Placobranchoidea</taxon>
        <taxon>Plakobranchidae</taxon>
        <taxon>Elysia</taxon>
    </lineage>
</organism>
<keyword evidence="3" id="KW-1185">Reference proteome</keyword>
<sequence>MSLLVTSCTMGKQPDRLLNKGPDYLRTRTNHGIFSCENRKSAVELLAASKAQFYTLSDRRTILDRGQDLAVTDGQHTRCVLNMLALE</sequence>
<proteinExistence type="predicted"/>
<reference evidence="2 3" key="1">
    <citation type="journal article" date="2021" name="Elife">
        <title>Chloroplast acquisition without the gene transfer in kleptoplastic sea slugs, Plakobranchus ocellatus.</title>
        <authorList>
            <person name="Maeda T."/>
            <person name="Takahashi S."/>
            <person name="Yoshida T."/>
            <person name="Shimamura S."/>
            <person name="Takaki Y."/>
            <person name="Nagai Y."/>
            <person name="Toyoda A."/>
            <person name="Suzuki Y."/>
            <person name="Arimoto A."/>
            <person name="Ishii H."/>
            <person name="Satoh N."/>
            <person name="Nishiyama T."/>
            <person name="Hasebe M."/>
            <person name="Maruyama T."/>
            <person name="Minagawa J."/>
            <person name="Obokata J."/>
            <person name="Shigenobu S."/>
        </authorList>
    </citation>
    <scope>NUCLEOTIDE SEQUENCE [LARGE SCALE GENOMIC DNA]</scope>
</reference>
<evidence type="ECO:0000313" key="3">
    <source>
        <dbReference type="Proteomes" id="UP000762676"/>
    </source>
</evidence>
<comment type="caution">
    <text evidence="2">The sequence shown here is derived from an EMBL/GenBank/DDBJ whole genome shotgun (WGS) entry which is preliminary data.</text>
</comment>
<evidence type="ECO:0000313" key="2">
    <source>
        <dbReference type="EMBL" id="GFR94853.1"/>
    </source>
</evidence>
<dbReference type="Pfam" id="PF14161">
    <property type="entry name" value="FAM110_N"/>
    <property type="match status" value="1"/>
</dbReference>
<dbReference type="Proteomes" id="UP000762676">
    <property type="component" value="Unassembled WGS sequence"/>
</dbReference>
<name>A0AAV4H996_9GAST</name>
<dbReference type="AlphaFoldDB" id="A0AAV4H996"/>
<accession>A0AAV4H996</accession>